<dbReference type="OrthoDB" id="376357at2759"/>
<evidence type="ECO:0000313" key="2">
    <source>
        <dbReference type="EMBL" id="KAF6018864.1"/>
    </source>
</evidence>
<sequence>MLIAKSIFYFFFFRKLKFIVIMITVAKTVKVCYGGMDTLSLTMMKLQNCFYSSSSKSLKRESATYYYDVLGITPKATHSEIKAAFYQLSKVYHPDSSVGSSRGSVEKFHELTEAYDILGNSLSRKRYDRGLLKSTSSYTDNDSKDSTKTDSFRNQRFKGRGPIMTGKTRFYDFDEFYRQHYGEHVLREFKKKQSKQSTEKKTKKHKYLHGENFSDHATEYLKEVKTDKIFFVVVGFLFAATLLIYDSKIIKDLEHSPVSRQNNKKET</sequence>
<dbReference type="PROSITE" id="PS50076">
    <property type="entry name" value="DNAJ_2"/>
    <property type="match status" value="1"/>
</dbReference>
<organism evidence="2 3">
    <name type="scientific">Bugula neritina</name>
    <name type="common">Brown bryozoan</name>
    <name type="synonym">Sertularia neritina</name>
    <dbReference type="NCBI Taxonomy" id="10212"/>
    <lineage>
        <taxon>Eukaryota</taxon>
        <taxon>Metazoa</taxon>
        <taxon>Spiralia</taxon>
        <taxon>Lophotrochozoa</taxon>
        <taxon>Bryozoa</taxon>
        <taxon>Gymnolaemata</taxon>
        <taxon>Cheilostomatida</taxon>
        <taxon>Flustrina</taxon>
        <taxon>Buguloidea</taxon>
        <taxon>Bugulidae</taxon>
        <taxon>Bugula</taxon>
    </lineage>
</organism>
<comment type="caution">
    <text evidence="2">The sequence shown here is derived from an EMBL/GenBank/DDBJ whole genome shotgun (WGS) entry which is preliminary data.</text>
</comment>
<dbReference type="PRINTS" id="PR00625">
    <property type="entry name" value="JDOMAIN"/>
</dbReference>
<dbReference type="SUPFAM" id="SSF46565">
    <property type="entry name" value="Chaperone J-domain"/>
    <property type="match status" value="1"/>
</dbReference>
<dbReference type="InterPro" id="IPR053025">
    <property type="entry name" value="Mito_ATP_Synthase-Asso"/>
</dbReference>
<dbReference type="PROSITE" id="PS00636">
    <property type="entry name" value="DNAJ_1"/>
    <property type="match status" value="1"/>
</dbReference>
<dbReference type="SMART" id="SM00271">
    <property type="entry name" value="DnaJ"/>
    <property type="match status" value="1"/>
</dbReference>
<dbReference type="InterPro" id="IPR001623">
    <property type="entry name" value="DnaJ_domain"/>
</dbReference>
<accession>A0A7J7IZP4</accession>
<name>A0A7J7IZP4_BUGNE</name>
<dbReference type="Gene3D" id="1.10.287.110">
    <property type="entry name" value="DnaJ domain"/>
    <property type="match status" value="1"/>
</dbReference>
<protein>
    <submittedName>
        <fullName evidence="2">DNAJC30</fullName>
    </submittedName>
</protein>
<dbReference type="CDD" id="cd06257">
    <property type="entry name" value="DnaJ"/>
    <property type="match status" value="1"/>
</dbReference>
<gene>
    <name evidence="2" type="ORF">EB796_022808</name>
</gene>
<reference evidence="2" key="1">
    <citation type="submission" date="2020-06" db="EMBL/GenBank/DDBJ databases">
        <title>Draft genome of Bugula neritina, a colonial animal packing powerful symbionts and potential medicines.</title>
        <authorList>
            <person name="Rayko M."/>
        </authorList>
    </citation>
    <scope>NUCLEOTIDE SEQUENCE [LARGE SCALE GENOMIC DNA]</scope>
    <source>
        <strain evidence="2">Kwan_BN1</strain>
    </source>
</reference>
<evidence type="ECO:0000313" key="3">
    <source>
        <dbReference type="Proteomes" id="UP000593567"/>
    </source>
</evidence>
<feature type="domain" description="J" evidence="1">
    <location>
        <begin position="65"/>
        <end position="131"/>
    </location>
</feature>
<dbReference type="EMBL" id="VXIV02003270">
    <property type="protein sequence ID" value="KAF6018864.1"/>
    <property type="molecule type" value="Genomic_DNA"/>
</dbReference>
<proteinExistence type="predicted"/>
<dbReference type="InterPro" id="IPR036869">
    <property type="entry name" value="J_dom_sf"/>
</dbReference>
<dbReference type="InterPro" id="IPR018253">
    <property type="entry name" value="DnaJ_domain_CS"/>
</dbReference>
<evidence type="ECO:0000259" key="1">
    <source>
        <dbReference type="PROSITE" id="PS50076"/>
    </source>
</evidence>
<dbReference type="Pfam" id="PF00226">
    <property type="entry name" value="DnaJ"/>
    <property type="match status" value="1"/>
</dbReference>
<dbReference type="PANTHER" id="PTHR44873:SF1">
    <property type="entry name" value="DNAJ HOMOLOG SUBFAMILY C MEMBER 30, MITOCHONDRIAL"/>
    <property type="match status" value="1"/>
</dbReference>
<keyword evidence="3" id="KW-1185">Reference proteome</keyword>
<dbReference type="AlphaFoldDB" id="A0A7J7IZP4"/>
<dbReference type="Proteomes" id="UP000593567">
    <property type="component" value="Unassembled WGS sequence"/>
</dbReference>
<dbReference type="PANTHER" id="PTHR44873">
    <property type="entry name" value="DNAJ HOMOLOG SUBFAMILY C MEMBER 30, MITOCHONDRIAL"/>
    <property type="match status" value="1"/>
</dbReference>